<organism evidence="2">
    <name type="scientific">hydrothermal vent metagenome</name>
    <dbReference type="NCBI Taxonomy" id="652676"/>
    <lineage>
        <taxon>unclassified sequences</taxon>
        <taxon>metagenomes</taxon>
        <taxon>ecological metagenomes</taxon>
    </lineage>
</organism>
<keyword evidence="2" id="KW-0436">Ligase</keyword>
<keyword evidence="2" id="KW-0030">Aminoacyl-tRNA synthetase</keyword>
<dbReference type="AlphaFoldDB" id="A0A3B0RAI5"/>
<accession>A0A3B0RAI5</accession>
<dbReference type="SUPFAM" id="SSF46589">
    <property type="entry name" value="tRNA-binding arm"/>
    <property type="match status" value="1"/>
</dbReference>
<reference evidence="2" key="1">
    <citation type="submission" date="2018-06" db="EMBL/GenBank/DDBJ databases">
        <authorList>
            <person name="Zhirakovskaya E."/>
        </authorList>
    </citation>
    <scope>NUCLEOTIDE SEQUENCE</scope>
</reference>
<protein>
    <submittedName>
        <fullName evidence="2">Phenylalanyl-tRNA synthetase alpha chain</fullName>
        <ecNumber evidence="2">6.1.1.20</ecNumber>
    </submittedName>
</protein>
<evidence type="ECO:0000259" key="1">
    <source>
        <dbReference type="Pfam" id="PF02912"/>
    </source>
</evidence>
<dbReference type="GO" id="GO:0005524">
    <property type="term" value="F:ATP binding"/>
    <property type="evidence" value="ECO:0007669"/>
    <property type="project" value="InterPro"/>
</dbReference>
<proteinExistence type="predicted"/>
<name>A0A3B0RAI5_9ZZZZ</name>
<feature type="domain" description="Phenylalanine-tRNA ligase class II N-terminal" evidence="1">
    <location>
        <begin position="20"/>
        <end position="50"/>
    </location>
</feature>
<sequence>MTELTELEHDLLAKIGATSSEAALEGVRVAALGKKGAVSQQMKTLGKMSA</sequence>
<dbReference type="InterPro" id="IPR004188">
    <property type="entry name" value="Phe-tRNA_ligase_II_N"/>
</dbReference>
<gene>
    <name evidence="2" type="ORF">MNBD_ALPHA05-1003</name>
</gene>
<dbReference type="GO" id="GO:0005737">
    <property type="term" value="C:cytoplasm"/>
    <property type="evidence" value="ECO:0007669"/>
    <property type="project" value="InterPro"/>
</dbReference>
<dbReference type="InterPro" id="IPR010978">
    <property type="entry name" value="tRNA-bd_arm"/>
</dbReference>
<dbReference type="EC" id="6.1.1.20" evidence="2"/>
<dbReference type="GO" id="GO:0006432">
    <property type="term" value="P:phenylalanyl-tRNA aminoacylation"/>
    <property type="evidence" value="ECO:0007669"/>
    <property type="project" value="InterPro"/>
</dbReference>
<dbReference type="EMBL" id="UOEH01000006">
    <property type="protein sequence ID" value="VAV89302.1"/>
    <property type="molecule type" value="Genomic_DNA"/>
</dbReference>
<dbReference type="GO" id="GO:0004826">
    <property type="term" value="F:phenylalanine-tRNA ligase activity"/>
    <property type="evidence" value="ECO:0007669"/>
    <property type="project" value="UniProtKB-EC"/>
</dbReference>
<dbReference type="Pfam" id="PF02912">
    <property type="entry name" value="Phe_tRNA-synt_N"/>
    <property type="match status" value="1"/>
</dbReference>
<evidence type="ECO:0000313" key="2">
    <source>
        <dbReference type="EMBL" id="VAV89302.1"/>
    </source>
</evidence>
<feature type="non-terminal residue" evidence="2">
    <location>
        <position position="50"/>
    </location>
</feature>